<sequence>ERQHLFTFLFILEVPPDNNASERAIRNVKVKQKISGQFKTVRTAQNFAKIRSVIDSTIKNGMNVLETMKLIAKLNPNNAY</sequence>
<organism evidence="2">
    <name type="scientific">hydrothermal vent metagenome</name>
    <dbReference type="NCBI Taxonomy" id="652676"/>
    <lineage>
        <taxon>unclassified sequences</taxon>
        <taxon>metagenomes</taxon>
        <taxon>ecological metagenomes</taxon>
    </lineage>
</organism>
<proteinExistence type="predicted"/>
<feature type="non-terminal residue" evidence="2">
    <location>
        <position position="1"/>
    </location>
</feature>
<dbReference type="PANTHER" id="PTHR33678:SF1">
    <property type="entry name" value="BLL1576 PROTEIN"/>
    <property type="match status" value="1"/>
</dbReference>
<gene>
    <name evidence="2" type="ORF">MNBD_BACTEROID03-470</name>
</gene>
<evidence type="ECO:0000313" key="2">
    <source>
        <dbReference type="EMBL" id="VAW12234.1"/>
    </source>
</evidence>
<dbReference type="InterPro" id="IPR004291">
    <property type="entry name" value="Transposase_IS66_central"/>
</dbReference>
<dbReference type="AlphaFoldDB" id="A0A3B0TUG5"/>
<dbReference type="PANTHER" id="PTHR33678">
    <property type="entry name" value="BLL1576 PROTEIN"/>
    <property type="match status" value="1"/>
</dbReference>
<name>A0A3B0TUG5_9ZZZZ</name>
<accession>A0A3B0TUG5</accession>
<feature type="domain" description="Transposase IS66 central" evidence="1">
    <location>
        <begin position="2"/>
        <end position="45"/>
    </location>
</feature>
<dbReference type="EMBL" id="UOEL01000083">
    <property type="protein sequence ID" value="VAW12234.1"/>
    <property type="molecule type" value="Genomic_DNA"/>
</dbReference>
<evidence type="ECO:0000259" key="1">
    <source>
        <dbReference type="Pfam" id="PF03050"/>
    </source>
</evidence>
<protein>
    <recommendedName>
        <fullName evidence="1">Transposase IS66 central domain-containing protein</fullName>
    </recommendedName>
</protein>
<reference evidence="2" key="1">
    <citation type="submission" date="2018-06" db="EMBL/GenBank/DDBJ databases">
        <authorList>
            <person name="Zhirakovskaya E."/>
        </authorList>
    </citation>
    <scope>NUCLEOTIDE SEQUENCE</scope>
</reference>
<dbReference type="Pfam" id="PF03050">
    <property type="entry name" value="DDE_Tnp_IS66"/>
    <property type="match status" value="1"/>
</dbReference>
<dbReference type="InterPro" id="IPR052344">
    <property type="entry name" value="Transposase-related"/>
</dbReference>